<evidence type="ECO:0000313" key="3">
    <source>
        <dbReference type="EMBL" id="SDK28673.1"/>
    </source>
</evidence>
<dbReference type="InterPro" id="IPR004360">
    <property type="entry name" value="Glyas_Fos-R_dOase_dom"/>
</dbReference>
<dbReference type="InterPro" id="IPR037523">
    <property type="entry name" value="VOC_core"/>
</dbReference>
<gene>
    <name evidence="3" type="ORF">SAMN05216192_13718</name>
</gene>
<name>A0A1G9AN60_9BACL</name>
<dbReference type="PANTHER" id="PTHR43048">
    <property type="entry name" value="METHYLMALONYL-COA EPIMERASE"/>
    <property type="match status" value="1"/>
</dbReference>
<evidence type="ECO:0000259" key="2">
    <source>
        <dbReference type="PROSITE" id="PS51819"/>
    </source>
</evidence>
<dbReference type="Proteomes" id="UP000199050">
    <property type="component" value="Unassembled WGS sequence"/>
</dbReference>
<dbReference type="GO" id="GO:0046491">
    <property type="term" value="P:L-methylmalonyl-CoA metabolic process"/>
    <property type="evidence" value="ECO:0007669"/>
    <property type="project" value="TreeGrafter"/>
</dbReference>
<protein>
    <submittedName>
        <fullName evidence="3">Lactoylglutathione lyase</fullName>
    </submittedName>
</protein>
<evidence type="ECO:0000256" key="1">
    <source>
        <dbReference type="ARBA" id="ARBA00022723"/>
    </source>
</evidence>
<dbReference type="SUPFAM" id="SSF54593">
    <property type="entry name" value="Glyoxalase/Bleomycin resistance protein/Dihydroxybiphenyl dioxygenase"/>
    <property type="match status" value="1"/>
</dbReference>
<proteinExistence type="predicted"/>
<sequence>MAVSKLEHIGIKVAQLEQSLAFYQEVIGLTLQDTIGEPGDSLRLAFLSFPGQTSVEIELIERVWTGLPDEGKVSHVAFTVTGIEAEHSRIAALQLPGLTGISTLANGSRYFFFDGPDGEKLEFFESTRSK</sequence>
<dbReference type="PROSITE" id="PS51819">
    <property type="entry name" value="VOC"/>
    <property type="match status" value="1"/>
</dbReference>
<dbReference type="InterPro" id="IPR029068">
    <property type="entry name" value="Glyas_Bleomycin-R_OHBP_Dase"/>
</dbReference>
<dbReference type="OrthoDB" id="371072at2"/>
<reference evidence="4" key="1">
    <citation type="submission" date="2016-10" db="EMBL/GenBank/DDBJ databases">
        <authorList>
            <person name="Varghese N."/>
            <person name="Submissions S."/>
        </authorList>
    </citation>
    <scope>NUCLEOTIDE SEQUENCE [LARGE SCALE GENOMIC DNA]</scope>
    <source>
        <strain evidence="4">CGMCC 1.11012</strain>
    </source>
</reference>
<dbReference type="InterPro" id="IPR051785">
    <property type="entry name" value="MMCE/EMCE_epimerase"/>
</dbReference>
<keyword evidence="3" id="KW-0456">Lyase</keyword>
<accession>A0A1G9AN60</accession>
<dbReference type="Pfam" id="PF00903">
    <property type="entry name" value="Glyoxalase"/>
    <property type="match status" value="1"/>
</dbReference>
<dbReference type="GO" id="GO:0046872">
    <property type="term" value="F:metal ion binding"/>
    <property type="evidence" value="ECO:0007669"/>
    <property type="project" value="UniProtKB-KW"/>
</dbReference>
<keyword evidence="1" id="KW-0479">Metal-binding</keyword>
<dbReference type="PANTHER" id="PTHR43048:SF3">
    <property type="entry name" value="METHYLMALONYL-COA EPIMERASE, MITOCHONDRIAL"/>
    <property type="match status" value="1"/>
</dbReference>
<dbReference type="CDD" id="cd06587">
    <property type="entry name" value="VOC"/>
    <property type="match status" value="1"/>
</dbReference>
<feature type="domain" description="VOC" evidence="2">
    <location>
        <begin position="5"/>
        <end position="126"/>
    </location>
</feature>
<dbReference type="GO" id="GO:0004493">
    <property type="term" value="F:methylmalonyl-CoA epimerase activity"/>
    <property type="evidence" value="ECO:0007669"/>
    <property type="project" value="TreeGrafter"/>
</dbReference>
<dbReference type="EMBL" id="FNDX01000037">
    <property type="protein sequence ID" value="SDK28673.1"/>
    <property type="molecule type" value="Genomic_DNA"/>
</dbReference>
<organism evidence="3 4">
    <name type="scientific">Paenibacillus typhae</name>
    <dbReference type="NCBI Taxonomy" id="1174501"/>
    <lineage>
        <taxon>Bacteria</taxon>
        <taxon>Bacillati</taxon>
        <taxon>Bacillota</taxon>
        <taxon>Bacilli</taxon>
        <taxon>Bacillales</taxon>
        <taxon>Paenibacillaceae</taxon>
        <taxon>Paenibacillus</taxon>
    </lineage>
</organism>
<dbReference type="GO" id="GO:0016829">
    <property type="term" value="F:lyase activity"/>
    <property type="evidence" value="ECO:0007669"/>
    <property type="project" value="UniProtKB-KW"/>
</dbReference>
<dbReference type="RefSeq" id="WP_090717810.1">
    <property type="nucleotide sequence ID" value="NZ_CBCSKY010000037.1"/>
</dbReference>
<keyword evidence="4" id="KW-1185">Reference proteome</keyword>
<evidence type="ECO:0000313" key="4">
    <source>
        <dbReference type="Proteomes" id="UP000199050"/>
    </source>
</evidence>
<dbReference type="Gene3D" id="3.10.180.10">
    <property type="entry name" value="2,3-Dihydroxybiphenyl 1,2-Dioxygenase, domain 1"/>
    <property type="match status" value="1"/>
</dbReference>
<dbReference type="AlphaFoldDB" id="A0A1G9AN60"/>
<dbReference type="STRING" id="1174501.SAMN05216192_13718"/>